<dbReference type="InterPro" id="IPR009293">
    <property type="entry name" value="UPF0478"/>
</dbReference>
<dbReference type="EMBL" id="SJKD01000004">
    <property type="protein sequence ID" value="TCC48616.1"/>
    <property type="molecule type" value="Genomic_DNA"/>
</dbReference>
<dbReference type="RefSeq" id="WP_131514861.1">
    <property type="nucleotide sequence ID" value="NZ_SJKD01000004.1"/>
</dbReference>
<evidence type="ECO:0000313" key="3">
    <source>
        <dbReference type="EMBL" id="TCC48616.1"/>
    </source>
</evidence>
<evidence type="ECO:0000256" key="1">
    <source>
        <dbReference type="SAM" id="MobiDB-lite"/>
    </source>
</evidence>
<protein>
    <submittedName>
        <fullName evidence="3">DUF948 domain-containing protein</fullName>
    </submittedName>
</protein>
<reference evidence="3 4" key="1">
    <citation type="submission" date="2019-02" db="EMBL/GenBank/DDBJ databases">
        <title>Kribbella capetownensis sp. nov. and Kribbella speibonae sp. nov., isolated from soil.</title>
        <authorList>
            <person name="Curtis S.M."/>
            <person name="Norton I."/>
            <person name="Everest G.J."/>
            <person name="Meyers P.R."/>
        </authorList>
    </citation>
    <scope>NUCLEOTIDE SEQUENCE [LARGE SCALE GENOMIC DNA]</scope>
    <source>
        <strain evidence="3 4">YM53</strain>
    </source>
</reference>
<feature type="region of interest" description="Disordered" evidence="1">
    <location>
        <begin position="116"/>
        <end position="140"/>
    </location>
</feature>
<keyword evidence="2" id="KW-1133">Transmembrane helix</keyword>
<dbReference type="Proteomes" id="UP000293342">
    <property type="component" value="Unassembled WGS sequence"/>
</dbReference>
<gene>
    <name evidence="3" type="ORF">E0H75_18680</name>
</gene>
<dbReference type="AlphaFoldDB" id="A0A4R0JTY7"/>
<keyword evidence="2" id="KW-0472">Membrane</keyword>
<keyword evidence="2" id="KW-0812">Transmembrane</keyword>
<comment type="caution">
    <text evidence="3">The sequence shown here is derived from an EMBL/GenBank/DDBJ whole genome shotgun (WGS) entry which is preliminary data.</text>
</comment>
<accession>A0A4R0JTY7</accession>
<sequence length="140" mass="14834">MSVGEVAGLIAACALLILVGLLAYPILKLGKVFDETRILVKGVSDETVPLLGEVTTTVSTTNAQLAKVDTITDNATTVTTNAAALMSLFSATAGGPLVKAAAFTYGVRRALGESQRRDVSRRVKEEMKAERKARKRGDVR</sequence>
<proteinExistence type="predicted"/>
<dbReference type="Pfam" id="PF06103">
    <property type="entry name" value="DUF948"/>
    <property type="match status" value="1"/>
</dbReference>
<dbReference type="OrthoDB" id="3237344at2"/>
<organism evidence="3 4">
    <name type="scientific">Kribbella capetownensis</name>
    <dbReference type="NCBI Taxonomy" id="1572659"/>
    <lineage>
        <taxon>Bacteria</taxon>
        <taxon>Bacillati</taxon>
        <taxon>Actinomycetota</taxon>
        <taxon>Actinomycetes</taxon>
        <taxon>Propionibacteriales</taxon>
        <taxon>Kribbellaceae</taxon>
        <taxon>Kribbella</taxon>
    </lineage>
</organism>
<feature type="transmembrane region" description="Helical" evidence="2">
    <location>
        <begin position="6"/>
        <end position="27"/>
    </location>
</feature>
<keyword evidence="4" id="KW-1185">Reference proteome</keyword>
<evidence type="ECO:0000313" key="4">
    <source>
        <dbReference type="Proteomes" id="UP000293342"/>
    </source>
</evidence>
<name>A0A4R0JTY7_9ACTN</name>
<evidence type="ECO:0000256" key="2">
    <source>
        <dbReference type="SAM" id="Phobius"/>
    </source>
</evidence>